<protein>
    <submittedName>
        <fullName evidence="3">DUF559 domain-containing protein</fullName>
    </submittedName>
</protein>
<dbReference type="Proteomes" id="UP000481252">
    <property type="component" value="Unassembled WGS sequence"/>
</dbReference>
<dbReference type="AlphaFoldDB" id="A0A7C9VC17"/>
<dbReference type="Pfam" id="PF04480">
    <property type="entry name" value="DUF559"/>
    <property type="match status" value="1"/>
</dbReference>
<evidence type="ECO:0000259" key="2">
    <source>
        <dbReference type="Pfam" id="PF04480"/>
    </source>
</evidence>
<evidence type="ECO:0000313" key="3">
    <source>
        <dbReference type="EMBL" id="NGN41390.1"/>
    </source>
</evidence>
<dbReference type="PANTHER" id="PTHR38590">
    <property type="entry name" value="BLL0828 PROTEIN"/>
    <property type="match status" value="1"/>
</dbReference>
<dbReference type="RefSeq" id="WP_165116768.1">
    <property type="nucleotide sequence ID" value="NZ_JAAKZG010000003.1"/>
</dbReference>
<feature type="domain" description="DUF559" evidence="2">
    <location>
        <begin position="8"/>
        <end position="112"/>
    </location>
</feature>
<dbReference type="EMBL" id="JAAKZG010000003">
    <property type="protein sequence ID" value="NGN41390.1"/>
    <property type="molecule type" value="Genomic_DNA"/>
</dbReference>
<name>A0A7C9VC17_9HYPH</name>
<reference evidence="3 4" key="1">
    <citation type="submission" date="2020-02" db="EMBL/GenBank/DDBJ databases">
        <title>Genome sequence of the type strain CGMCC 1.15528 of Mesorhizobium zhangyense.</title>
        <authorList>
            <person name="Gao J."/>
            <person name="Sun J."/>
        </authorList>
    </citation>
    <scope>NUCLEOTIDE SEQUENCE [LARGE SCALE GENOMIC DNA]</scope>
    <source>
        <strain evidence="3 4">CGMCC 1.15528</strain>
    </source>
</reference>
<evidence type="ECO:0000256" key="1">
    <source>
        <dbReference type="SAM" id="MobiDB-lite"/>
    </source>
</evidence>
<evidence type="ECO:0000313" key="4">
    <source>
        <dbReference type="Proteomes" id="UP000481252"/>
    </source>
</evidence>
<comment type="caution">
    <text evidence="3">The sequence shown here is derived from an EMBL/GenBank/DDBJ whole genome shotgun (WGS) entry which is preliminary data.</text>
</comment>
<gene>
    <name evidence="3" type="ORF">G6N74_09955</name>
</gene>
<keyword evidence="4" id="KW-1185">Reference proteome</keyword>
<dbReference type="InterPro" id="IPR007569">
    <property type="entry name" value="DUF559"/>
</dbReference>
<dbReference type="InterPro" id="IPR011335">
    <property type="entry name" value="Restrct_endonuc-II-like"/>
</dbReference>
<dbReference type="CDD" id="cd01038">
    <property type="entry name" value="Endonuclease_DUF559"/>
    <property type="match status" value="1"/>
</dbReference>
<feature type="region of interest" description="Disordered" evidence="1">
    <location>
        <begin position="1"/>
        <end position="21"/>
    </location>
</feature>
<dbReference type="Gene3D" id="3.40.960.10">
    <property type="entry name" value="VSR Endonuclease"/>
    <property type="match status" value="1"/>
</dbReference>
<organism evidence="3 4">
    <name type="scientific">Mesorhizobium zhangyense</name>
    <dbReference type="NCBI Taxonomy" id="1776730"/>
    <lineage>
        <taxon>Bacteria</taxon>
        <taxon>Pseudomonadati</taxon>
        <taxon>Pseudomonadota</taxon>
        <taxon>Alphaproteobacteria</taxon>
        <taxon>Hyphomicrobiales</taxon>
        <taxon>Phyllobacteriaceae</taxon>
        <taxon>Mesorhizobium</taxon>
    </lineage>
</organism>
<proteinExistence type="predicted"/>
<dbReference type="InterPro" id="IPR047216">
    <property type="entry name" value="Endonuclease_DUF559_bact"/>
</dbReference>
<dbReference type="SUPFAM" id="SSF52980">
    <property type="entry name" value="Restriction endonuclease-like"/>
    <property type="match status" value="1"/>
</dbReference>
<dbReference type="PANTHER" id="PTHR38590:SF1">
    <property type="entry name" value="BLL0828 PROTEIN"/>
    <property type="match status" value="1"/>
</dbReference>
<sequence length="137" mass="15790">MRGPESSRTNRARSLRKADNDAERALWSDLKGRQANGAKFTRQLPIGPYFADFACREGRLVVELDGSQHLDNEYDRRRDQFMIAEGWSVLRFWNTDALTERDAVIDTIIAALERRLDPVEAQDLRFIAASTYREILS</sequence>
<accession>A0A7C9VC17</accession>